<evidence type="ECO:0000313" key="2">
    <source>
        <dbReference type="EMBL" id="KAJ8970194.1"/>
    </source>
</evidence>
<reference evidence="2" key="1">
    <citation type="journal article" date="2023" name="Insect Mol. Biol.">
        <title>Genome sequencing provides insights into the evolution of gene families encoding plant cell wall-degrading enzymes in longhorned beetles.</title>
        <authorList>
            <person name="Shin N.R."/>
            <person name="Okamura Y."/>
            <person name="Kirsch R."/>
            <person name="Pauchet Y."/>
        </authorList>
    </citation>
    <scope>NUCLEOTIDE SEQUENCE</scope>
    <source>
        <strain evidence="2">RBIC_L_NR</strain>
    </source>
</reference>
<keyword evidence="3" id="KW-1185">Reference proteome</keyword>
<proteinExistence type="predicted"/>
<sequence>MDHLDDINQLFLPHMKTKLMWFYQEMEDTDSQPLLEPNKASTSRQLQPSTSRINLIQQTSPTYKKKLFLTDGTTVPLTGICIYIFRTNTTKQLPEEGFQKV</sequence>
<feature type="region of interest" description="Disordered" evidence="1">
    <location>
        <begin position="32"/>
        <end position="54"/>
    </location>
</feature>
<name>A0AAV8ZSF3_9CUCU</name>
<evidence type="ECO:0000256" key="1">
    <source>
        <dbReference type="SAM" id="MobiDB-lite"/>
    </source>
</evidence>
<dbReference type="Proteomes" id="UP001162156">
    <property type="component" value="Unassembled WGS sequence"/>
</dbReference>
<gene>
    <name evidence="2" type="ORF">NQ314_001341</name>
</gene>
<evidence type="ECO:0000313" key="3">
    <source>
        <dbReference type="Proteomes" id="UP001162156"/>
    </source>
</evidence>
<protein>
    <submittedName>
        <fullName evidence="2">Uncharacterized protein</fullName>
    </submittedName>
</protein>
<dbReference type="EMBL" id="JANEYF010000394">
    <property type="protein sequence ID" value="KAJ8970194.1"/>
    <property type="molecule type" value="Genomic_DNA"/>
</dbReference>
<accession>A0AAV8ZSF3</accession>
<dbReference type="AlphaFoldDB" id="A0AAV8ZSF3"/>
<comment type="caution">
    <text evidence="2">The sequence shown here is derived from an EMBL/GenBank/DDBJ whole genome shotgun (WGS) entry which is preliminary data.</text>
</comment>
<organism evidence="2 3">
    <name type="scientific">Rhamnusium bicolor</name>
    <dbReference type="NCBI Taxonomy" id="1586634"/>
    <lineage>
        <taxon>Eukaryota</taxon>
        <taxon>Metazoa</taxon>
        <taxon>Ecdysozoa</taxon>
        <taxon>Arthropoda</taxon>
        <taxon>Hexapoda</taxon>
        <taxon>Insecta</taxon>
        <taxon>Pterygota</taxon>
        <taxon>Neoptera</taxon>
        <taxon>Endopterygota</taxon>
        <taxon>Coleoptera</taxon>
        <taxon>Polyphaga</taxon>
        <taxon>Cucujiformia</taxon>
        <taxon>Chrysomeloidea</taxon>
        <taxon>Cerambycidae</taxon>
        <taxon>Lepturinae</taxon>
        <taxon>Rhagiini</taxon>
        <taxon>Rhamnusium</taxon>
    </lineage>
</organism>
<feature type="compositionally biased region" description="Polar residues" evidence="1">
    <location>
        <begin position="39"/>
        <end position="54"/>
    </location>
</feature>